<gene>
    <name evidence="2" type="ORF">LZ11_01809</name>
</gene>
<dbReference type="EMBL" id="VNHO01000020">
    <property type="protein sequence ID" value="TYP51685.1"/>
    <property type="molecule type" value="Genomic_DNA"/>
</dbReference>
<reference evidence="2 3" key="1">
    <citation type="submission" date="2019-07" db="EMBL/GenBank/DDBJ databases">
        <title>Genomic Encyclopedia of Type Strains, Phase I: the one thousand microbial genomes (KMG-I) project.</title>
        <authorList>
            <person name="Kyrpides N."/>
        </authorList>
    </citation>
    <scope>NUCLEOTIDE SEQUENCE [LARGE SCALE GENOMIC DNA]</scope>
    <source>
        <strain evidence="2 3">DSM 16647</strain>
    </source>
</reference>
<proteinExistence type="predicted"/>
<dbReference type="GO" id="GO:0043571">
    <property type="term" value="P:maintenance of CRISPR repeat elements"/>
    <property type="evidence" value="ECO:0007669"/>
    <property type="project" value="InterPro"/>
</dbReference>
<dbReference type="InterPro" id="IPR021124">
    <property type="entry name" value="CRISPR-assoc_prot_Cas5"/>
</dbReference>
<comment type="caution">
    <text evidence="2">The sequence shown here is derived from an EMBL/GenBank/DDBJ whole genome shotgun (WGS) entry which is preliminary data.</text>
</comment>
<evidence type="ECO:0000313" key="2">
    <source>
        <dbReference type="EMBL" id="TYP51685.1"/>
    </source>
</evidence>
<dbReference type="RefSeq" id="WP_148867527.1">
    <property type="nucleotide sequence ID" value="NZ_VNHO01000020.1"/>
</dbReference>
<dbReference type="NCBIfam" id="TIGR02593">
    <property type="entry name" value="CRISPR_cas5"/>
    <property type="match status" value="1"/>
</dbReference>
<dbReference type="Proteomes" id="UP000322294">
    <property type="component" value="Unassembled WGS sequence"/>
</dbReference>
<keyword evidence="1" id="KW-0051">Antiviral defense</keyword>
<organism evidence="2 3">
    <name type="scientific">Thermosediminibacter litoriperuensis</name>
    <dbReference type="NCBI Taxonomy" id="291989"/>
    <lineage>
        <taxon>Bacteria</taxon>
        <taxon>Bacillati</taxon>
        <taxon>Bacillota</taxon>
        <taxon>Clostridia</taxon>
        <taxon>Thermosediminibacterales</taxon>
        <taxon>Thermosediminibacteraceae</taxon>
        <taxon>Thermosediminibacter</taxon>
    </lineage>
</organism>
<dbReference type="Gene3D" id="3.30.70.2660">
    <property type="match status" value="1"/>
</dbReference>
<dbReference type="GO" id="GO:0051607">
    <property type="term" value="P:defense response to virus"/>
    <property type="evidence" value="ECO:0007669"/>
    <property type="project" value="UniProtKB-KW"/>
</dbReference>
<dbReference type="InterPro" id="IPR013422">
    <property type="entry name" value="CRISPR-assoc_prot_Cas5_N"/>
</dbReference>
<dbReference type="AlphaFoldDB" id="A0A5S5ALC8"/>
<sequence>MKLLVFELRGDLAHFRRPDGIVTHPTYPAMTRTVLYGLIASILGKRELDGENWMGYSILKPVRTVAQEMSMLGKGWMGDGGDSFNRPTSIQLIVNPHYRVYYAGYHFETLTEMVREKRSVFHTYLGSAFCLTFPRFTGVIEAEEISPVPGDILTAITVVPADLVESLLPESGERYIPMRGARYSVDCDRNFKGTLNFIIEESGRPIKFKTRGCTGLVNYRILKVEDGVICLW</sequence>
<dbReference type="Pfam" id="PF09704">
    <property type="entry name" value="Cas_Cas5d"/>
    <property type="match status" value="1"/>
</dbReference>
<evidence type="ECO:0000256" key="1">
    <source>
        <dbReference type="ARBA" id="ARBA00023118"/>
    </source>
</evidence>
<name>A0A5S5ALC8_9FIRM</name>
<protein>
    <submittedName>
        <fullName evidence="2">CRISPR-associated protein Cas5h</fullName>
    </submittedName>
</protein>
<evidence type="ECO:0000313" key="3">
    <source>
        <dbReference type="Proteomes" id="UP000322294"/>
    </source>
</evidence>
<dbReference type="OrthoDB" id="1805474at2"/>
<keyword evidence="3" id="KW-1185">Reference proteome</keyword>
<accession>A0A5S5ALC8</accession>